<comment type="caution">
    <text evidence="4">The sequence shown here is derived from an EMBL/GenBank/DDBJ whole genome shotgun (WGS) entry which is preliminary data.</text>
</comment>
<dbReference type="GO" id="GO:0051287">
    <property type="term" value="F:NAD binding"/>
    <property type="evidence" value="ECO:0007669"/>
    <property type="project" value="InterPro"/>
</dbReference>
<dbReference type="Proteomes" id="UP000019140">
    <property type="component" value="Unassembled WGS sequence"/>
</dbReference>
<dbReference type="HOGENOM" id="CLU_1701013_0_0_7"/>
<dbReference type="InterPro" id="IPR006140">
    <property type="entry name" value="D-isomer_DH_NAD-bd"/>
</dbReference>
<dbReference type="PANTHER" id="PTHR10996">
    <property type="entry name" value="2-HYDROXYACID DEHYDROGENASE-RELATED"/>
    <property type="match status" value="1"/>
</dbReference>
<dbReference type="GO" id="GO:0005829">
    <property type="term" value="C:cytosol"/>
    <property type="evidence" value="ECO:0007669"/>
    <property type="project" value="TreeGrafter"/>
</dbReference>
<evidence type="ECO:0000259" key="3">
    <source>
        <dbReference type="Pfam" id="PF02826"/>
    </source>
</evidence>
<sequence length="154" mass="17099">MARGEIIDEDALIAALDAGKLRGVGLDVYDGEFEHAPPARLWDDERVLVTPHISGGTDVPFPYATGRALSRLFRRHPLRHPLVQDTSSFLGRQPGSDCRDGEVELSIYEGEADGFLNKNLDTPGAQQAVEQMIAFAHQHLIESRSFSWHFEGMD</sequence>
<proteinExistence type="predicted"/>
<evidence type="ECO:0000256" key="1">
    <source>
        <dbReference type="ARBA" id="ARBA00023002"/>
    </source>
</evidence>
<keyword evidence="1" id="KW-0560">Oxidoreductase</keyword>
<dbReference type="Gene3D" id="3.40.50.720">
    <property type="entry name" value="NAD(P)-binding Rossmann-like Domain"/>
    <property type="match status" value="1"/>
</dbReference>
<accession>W4MCY4</accession>
<keyword evidence="2" id="KW-0520">NAD</keyword>
<reference evidence="4 5" key="1">
    <citation type="journal article" date="2014" name="Nature">
        <title>An environmental bacterial taxon with a large and distinct metabolic repertoire.</title>
        <authorList>
            <person name="Wilson M.C."/>
            <person name="Mori T."/>
            <person name="Ruckert C."/>
            <person name="Uria A.R."/>
            <person name="Helf M.J."/>
            <person name="Takada K."/>
            <person name="Gernert C."/>
            <person name="Steffens U.A."/>
            <person name="Heycke N."/>
            <person name="Schmitt S."/>
            <person name="Rinke C."/>
            <person name="Helfrich E.J."/>
            <person name="Brachmann A.O."/>
            <person name="Gurgui C."/>
            <person name="Wakimoto T."/>
            <person name="Kracht M."/>
            <person name="Crusemann M."/>
            <person name="Hentschel U."/>
            <person name="Abe I."/>
            <person name="Matsunaga S."/>
            <person name="Kalinowski J."/>
            <person name="Takeyama H."/>
            <person name="Piel J."/>
        </authorList>
    </citation>
    <scope>NUCLEOTIDE SEQUENCE [LARGE SCALE GENOMIC DNA]</scope>
    <source>
        <strain evidence="5">TSY2</strain>
    </source>
</reference>
<dbReference type="Pfam" id="PF02826">
    <property type="entry name" value="2-Hacid_dh_C"/>
    <property type="match status" value="1"/>
</dbReference>
<dbReference type="PANTHER" id="PTHR10996:SF178">
    <property type="entry name" value="2-HYDROXYACID DEHYDROGENASE YGL185C-RELATED"/>
    <property type="match status" value="1"/>
</dbReference>
<dbReference type="GO" id="GO:0016618">
    <property type="term" value="F:hydroxypyruvate reductase [NAD(P)H] activity"/>
    <property type="evidence" value="ECO:0007669"/>
    <property type="project" value="TreeGrafter"/>
</dbReference>
<evidence type="ECO:0000313" key="4">
    <source>
        <dbReference type="EMBL" id="ETX08068.1"/>
    </source>
</evidence>
<dbReference type="SUPFAM" id="SSF51735">
    <property type="entry name" value="NAD(P)-binding Rossmann-fold domains"/>
    <property type="match status" value="1"/>
</dbReference>
<evidence type="ECO:0000313" key="5">
    <source>
        <dbReference type="Proteomes" id="UP000019140"/>
    </source>
</evidence>
<dbReference type="InterPro" id="IPR036291">
    <property type="entry name" value="NAD(P)-bd_dom_sf"/>
</dbReference>
<organism evidence="4 5">
    <name type="scientific">Candidatus Entotheonella gemina</name>
    <dbReference type="NCBI Taxonomy" id="1429439"/>
    <lineage>
        <taxon>Bacteria</taxon>
        <taxon>Pseudomonadati</taxon>
        <taxon>Nitrospinota/Tectimicrobiota group</taxon>
        <taxon>Candidatus Tectimicrobiota</taxon>
        <taxon>Candidatus Entotheonellia</taxon>
        <taxon>Candidatus Entotheonellales</taxon>
        <taxon>Candidatus Entotheonellaceae</taxon>
        <taxon>Candidatus Entotheonella</taxon>
    </lineage>
</organism>
<protein>
    <recommendedName>
        <fullName evidence="3">D-isomer specific 2-hydroxyacid dehydrogenase NAD-binding domain-containing protein</fullName>
    </recommendedName>
</protein>
<keyword evidence="5" id="KW-1185">Reference proteome</keyword>
<dbReference type="GO" id="GO:0030267">
    <property type="term" value="F:glyoxylate reductase (NADPH) activity"/>
    <property type="evidence" value="ECO:0007669"/>
    <property type="project" value="TreeGrafter"/>
</dbReference>
<feature type="domain" description="D-isomer specific 2-hydroxyacid dehydrogenase NAD-binding" evidence="3">
    <location>
        <begin position="1"/>
        <end position="54"/>
    </location>
</feature>
<dbReference type="EMBL" id="AZHX01000310">
    <property type="protein sequence ID" value="ETX08068.1"/>
    <property type="molecule type" value="Genomic_DNA"/>
</dbReference>
<gene>
    <name evidence="4" type="ORF">ETSY2_07545</name>
</gene>
<name>W4MCY4_9BACT</name>
<evidence type="ECO:0000256" key="2">
    <source>
        <dbReference type="ARBA" id="ARBA00023027"/>
    </source>
</evidence>
<dbReference type="InterPro" id="IPR050223">
    <property type="entry name" value="D-isomer_2-hydroxyacid_DH"/>
</dbReference>
<dbReference type="AlphaFoldDB" id="W4MCY4"/>